<evidence type="ECO:0000313" key="2">
    <source>
        <dbReference type="EMBL" id="VWB44040.1"/>
    </source>
</evidence>
<name>A0A6P2JIZ4_9BURK</name>
<sequence>MDEPPVTHVETDVRETRPTGVEKHKVTNTQVIASYSPTKRGLTRGGSTNSYSNRSIQNVLNKAATVETVLGRPAAVPITYAHEAQGLLLNAGEGGRT</sequence>
<gene>
    <name evidence="2" type="ORF">BLA24064_01970</name>
</gene>
<organism evidence="2 3">
    <name type="scientific">Burkholderia latens</name>
    <dbReference type="NCBI Taxonomy" id="488446"/>
    <lineage>
        <taxon>Bacteria</taxon>
        <taxon>Pseudomonadati</taxon>
        <taxon>Pseudomonadota</taxon>
        <taxon>Betaproteobacteria</taxon>
        <taxon>Burkholderiales</taxon>
        <taxon>Burkholderiaceae</taxon>
        <taxon>Burkholderia</taxon>
        <taxon>Burkholderia cepacia complex</taxon>
    </lineage>
</organism>
<evidence type="ECO:0000313" key="3">
    <source>
        <dbReference type="Proteomes" id="UP000494222"/>
    </source>
</evidence>
<feature type="compositionally biased region" description="Basic and acidic residues" evidence="1">
    <location>
        <begin position="9"/>
        <end position="21"/>
    </location>
</feature>
<dbReference type="EMBL" id="CABVPL010000010">
    <property type="protein sequence ID" value="VWB44040.1"/>
    <property type="molecule type" value="Genomic_DNA"/>
</dbReference>
<evidence type="ECO:0000256" key="1">
    <source>
        <dbReference type="SAM" id="MobiDB-lite"/>
    </source>
</evidence>
<feature type="region of interest" description="Disordered" evidence="1">
    <location>
        <begin position="1"/>
        <end position="21"/>
    </location>
</feature>
<protein>
    <submittedName>
        <fullName evidence="2">Uncharacterized protein</fullName>
    </submittedName>
</protein>
<dbReference type="AlphaFoldDB" id="A0A6P2JIZ4"/>
<accession>A0A6P2JIZ4</accession>
<reference evidence="2 3" key="1">
    <citation type="submission" date="2019-09" db="EMBL/GenBank/DDBJ databases">
        <authorList>
            <person name="Depoorter E."/>
        </authorList>
    </citation>
    <scope>NUCLEOTIDE SEQUENCE [LARGE SCALE GENOMIC DNA]</scope>
    <source>
        <strain evidence="2">LMG 24064</strain>
    </source>
</reference>
<proteinExistence type="predicted"/>
<dbReference type="Proteomes" id="UP000494222">
    <property type="component" value="Unassembled WGS sequence"/>
</dbReference>